<evidence type="ECO:0000256" key="7">
    <source>
        <dbReference type="SAM" id="Phobius"/>
    </source>
</evidence>
<comment type="similarity">
    <text evidence="2">Belongs to the prominin family.</text>
</comment>
<reference evidence="9" key="3">
    <citation type="submission" date="2025-09" db="UniProtKB">
        <authorList>
            <consortium name="Ensembl"/>
        </authorList>
    </citation>
    <scope>IDENTIFICATION</scope>
</reference>
<dbReference type="Pfam" id="PF05478">
    <property type="entry name" value="Prominin"/>
    <property type="match status" value="1"/>
</dbReference>
<evidence type="ECO:0000256" key="6">
    <source>
        <dbReference type="ARBA" id="ARBA00023180"/>
    </source>
</evidence>
<evidence type="ECO:0000256" key="1">
    <source>
        <dbReference type="ARBA" id="ARBA00004475"/>
    </source>
</evidence>
<evidence type="ECO:0000256" key="5">
    <source>
        <dbReference type="ARBA" id="ARBA00023136"/>
    </source>
</evidence>
<dbReference type="PANTHER" id="PTHR22730:SF6">
    <property type="entry name" value="PROMININ-2"/>
    <property type="match status" value="1"/>
</dbReference>
<dbReference type="GO" id="GO:2001287">
    <property type="term" value="P:negative regulation of caveolin-mediated endocytosis"/>
    <property type="evidence" value="ECO:0007669"/>
    <property type="project" value="Ensembl"/>
</dbReference>
<dbReference type="GO" id="GO:0071914">
    <property type="term" value="C:prominosome"/>
    <property type="evidence" value="ECO:0007669"/>
    <property type="project" value="Ensembl"/>
</dbReference>
<dbReference type="GO" id="GO:0048550">
    <property type="term" value="P:negative regulation of pinocytosis"/>
    <property type="evidence" value="ECO:0007669"/>
    <property type="project" value="Ensembl"/>
</dbReference>
<dbReference type="Proteomes" id="UP000008225">
    <property type="component" value="Chromosome 14"/>
</dbReference>
<dbReference type="STRING" id="9483.ENSCJAP00000035134"/>
<dbReference type="InterPro" id="IPR008795">
    <property type="entry name" value="Prominin"/>
</dbReference>
<evidence type="ECO:0000256" key="2">
    <source>
        <dbReference type="ARBA" id="ARBA00006058"/>
    </source>
</evidence>
<dbReference type="GO" id="GO:0031346">
    <property type="term" value="P:positive regulation of cell projection organization"/>
    <property type="evidence" value="ECO:0007669"/>
    <property type="project" value="Ensembl"/>
</dbReference>
<dbReference type="GO" id="GO:0009986">
    <property type="term" value="C:cell surface"/>
    <property type="evidence" value="ECO:0007669"/>
    <property type="project" value="Ensembl"/>
</dbReference>
<dbReference type="GO" id="GO:0005929">
    <property type="term" value="C:cilium"/>
    <property type="evidence" value="ECO:0007669"/>
    <property type="project" value="TreeGrafter"/>
</dbReference>
<keyword evidence="4 7" id="KW-1133">Transmembrane helix</keyword>
<organism evidence="9 10">
    <name type="scientific">Callithrix jacchus</name>
    <name type="common">White-tufted-ear marmoset</name>
    <name type="synonym">Simia Jacchus</name>
    <dbReference type="NCBI Taxonomy" id="9483"/>
    <lineage>
        <taxon>Eukaryota</taxon>
        <taxon>Metazoa</taxon>
        <taxon>Chordata</taxon>
        <taxon>Craniata</taxon>
        <taxon>Vertebrata</taxon>
        <taxon>Euteleostomi</taxon>
        <taxon>Mammalia</taxon>
        <taxon>Eutheria</taxon>
        <taxon>Euarchontoglires</taxon>
        <taxon>Primates</taxon>
        <taxon>Haplorrhini</taxon>
        <taxon>Platyrrhini</taxon>
        <taxon>Cebidae</taxon>
        <taxon>Callitrichinae</taxon>
        <taxon>Callithrix</taxon>
        <taxon>Callithrix</taxon>
    </lineage>
</organism>
<dbReference type="Ensembl" id="ENSCJAT00000037098.5">
    <property type="protein sequence ID" value="ENSCJAP00000035134.4"/>
    <property type="gene ID" value="ENSCJAG00000018910.5"/>
</dbReference>
<dbReference type="InParanoid" id="F7HZF4"/>
<keyword evidence="6" id="KW-0325">Glycoprotein</keyword>
<protein>
    <submittedName>
        <fullName evidence="9">Prominin 2</fullName>
    </submittedName>
</protein>
<dbReference type="GO" id="GO:0015485">
    <property type="term" value="F:cholesterol binding"/>
    <property type="evidence" value="ECO:0007669"/>
    <property type="project" value="TreeGrafter"/>
</dbReference>
<keyword evidence="5 7" id="KW-0472">Membrane</keyword>
<feature type="transmembrane region" description="Helical" evidence="7">
    <location>
        <begin position="106"/>
        <end position="134"/>
    </location>
</feature>
<evidence type="ECO:0000313" key="9">
    <source>
        <dbReference type="Ensembl" id="ENSCJAP00000035134.4"/>
    </source>
</evidence>
<dbReference type="FunCoup" id="F7HZF4">
    <property type="interactions" value="103"/>
</dbReference>
<dbReference type="PANTHER" id="PTHR22730">
    <property type="entry name" value="PROMININ PROM PROTEIN"/>
    <property type="match status" value="1"/>
</dbReference>
<keyword evidence="10" id="KW-1185">Reference proteome</keyword>
<reference evidence="9" key="1">
    <citation type="submission" date="2009-03" db="EMBL/GenBank/DDBJ databases">
        <authorList>
            <person name="Warren W."/>
            <person name="Ye L."/>
            <person name="Minx P."/>
            <person name="Worley K."/>
            <person name="Gibbs R."/>
            <person name="Wilson R.K."/>
        </authorList>
    </citation>
    <scope>NUCLEOTIDE SEQUENCE [LARGE SCALE GENOMIC DNA]</scope>
</reference>
<dbReference type="Bgee" id="ENSCJAG00000018910">
    <property type="expression patterns" value="Expressed in kidney and 1 other cell type or tissue"/>
</dbReference>
<feature type="transmembrane region" description="Helical" evidence="7">
    <location>
        <begin position="782"/>
        <end position="802"/>
    </location>
</feature>
<gene>
    <name evidence="9" type="primary">PROM2</name>
</gene>
<accession>F7HZF4</accession>
<evidence type="ECO:0000256" key="8">
    <source>
        <dbReference type="SAM" id="SignalP"/>
    </source>
</evidence>
<dbReference type="GeneTree" id="ENSGT00530000063586"/>
<dbReference type="OrthoDB" id="6229420at2759"/>
<sequence length="836" mass="91902">MRHARALLAPLLGLGLGLGLALSQLAAGATDCRSIGQAEHLAFTPAARARWLAPRVRAPGPLDSLYGTVRRFLSVVQLNPFPSELVKALLNELASVKVNEVVQYEAGYVVCAVIAGLYMLLVPATGLCFCCCRYHRHCGGRVKTEHKALACERTALMAFLLLTTLVLLIGVVCAFVTNQHTHEQTGPSIEAVPETLLSLQGLVSNVPQELQAMAQQFFLPQERVLEELDGVGVSIGSAIHTQLKSTMYPLLAAVGSLGQVLQVSMHHLQALNATVVELQAGQQDLKPAIREHRDRLVELLQESGCQGDCAGALSRARTLELAADFSQVPSVDHVLHRLKGVPEANFSSMVQEENGTFNALPALAAMQTASVVQELKKAVAQQPEGLRTLAEGFPGSESASHWAQALQEVEESSRPYLQEVQRYETYRWIVGCVLCSVVLLVVLCNLLGLNLGIWGLSAREDPSHSEAKGEAGARFLMAGVGLSFLFAAPLILLVFATFLVGGNVQTLVCRSWESGELFEFADTPGNLPPSMNLSHLLGLRKNISIHQAYRQCKEGAALWTVLQLNDSYNLEEHLDISQYTNKLQQELQSLKIDTQSLDLLSSAARRDLEALQSSGLQHIHYPDFLVQIQRPVVKTSTEQLAQELEGLAQAQGNSLLGQRLQEEAHGLRNLHQEKVVPQQSLVAKLNLSVRTLESSAPNLQLETSDILANVTYLKGELPAWATRILRNVSECFLAREMGYFSQYVAWVREEVTQRIATCQPLSGALDNSRVILCDMMADPWNAFWFCLAWCTFFLIPSIIFAVKTSKYFRPIRKRLSSTSSEETQLFHIPRVTSLKL</sequence>
<proteinExistence type="inferred from homology"/>
<dbReference type="GeneID" id="100411341"/>
<dbReference type="GO" id="GO:0031528">
    <property type="term" value="C:microvillus membrane"/>
    <property type="evidence" value="ECO:0007669"/>
    <property type="project" value="UniProtKB-SubCell"/>
</dbReference>
<feature type="chain" id="PRO_5035186700" evidence="8">
    <location>
        <begin position="22"/>
        <end position="836"/>
    </location>
</feature>
<feature type="signal peptide" evidence="8">
    <location>
        <begin position="1"/>
        <end position="21"/>
    </location>
</feature>
<evidence type="ECO:0000313" key="10">
    <source>
        <dbReference type="Proteomes" id="UP000008225"/>
    </source>
</evidence>
<dbReference type="RefSeq" id="XP_054100453.1">
    <property type="nucleotide sequence ID" value="XM_054244478.1"/>
</dbReference>
<name>F7HZF4_CALJA</name>
<dbReference type="KEGG" id="cjc:100411341"/>
<feature type="transmembrane region" description="Helical" evidence="7">
    <location>
        <begin position="155"/>
        <end position="177"/>
    </location>
</feature>
<feature type="transmembrane region" description="Helical" evidence="7">
    <location>
        <begin position="475"/>
        <end position="500"/>
    </location>
</feature>
<feature type="transmembrane region" description="Helical" evidence="7">
    <location>
        <begin position="428"/>
        <end position="454"/>
    </location>
</feature>
<comment type="subcellular location">
    <subcellularLocation>
        <location evidence="1">Cell projection</location>
        <location evidence="1">Microvillus membrane</location>
        <topology evidence="1">Multi-pass membrane protein</topology>
    </subcellularLocation>
</comment>
<evidence type="ECO:0000256" key="3">
    <source>
        <dbReference type="ARBA" id="ARBA00022692"/>
    </source>
</evidence>
<evidence type="ECO:0000256" key="4">
    <source>
        <dbReference type="ARBA" id="ARBA00022989"/>
    </source>
</evidence>
<reference evidence="9" key="2">
    <citation type="submission" date="2025-08" db="UniProtKB">
        <authorList>
            <consortium name="Ensembl"/>
        </authorList>
    </citation>
    <scope>IDENTIFICATION</scope>
</reference>
<dbReference type="eggNOG" id="KOG4331">
    <property type="taxonomic scope" value="Eukaryota"/>
</dbReference>
<dbReference type="CTD" id="150696"/>
<dbReference type="OMA" id="CRSWENG"/>
<keyword evidence="8" id="KW-0732">Signal</keyword>
<dbReference type="AlphaFoldDB" id="F7HZF4"/>
<dbReference type="GO" id="GO:0016324">
    <property type="term" value="C:apical plasma membrane"/>
    <property type="evidence" value="ECO:0007669"/>
    <property type="project" value="TreeGrafter"/>
</dbReference>
<keyword evidence="3 7" id="KW-0812">Transmembrane</keyword>